<comment type="caution">
    <text evidence="2">The sequence shown here is derived from an EMBL/GenBank/DDBJ whole genome shotgun (WGS) entry which is preliminary data.</text>
</comment>
<evidence type="ECO:0000313" key="3">
    <source>
        <dbReference type="Proteomes" id="UP000789390"/>
    </source>
</evidence>
<organism evidence="2 3">
    <name type="scientific">Daphnia galeata</name>
    <dbReference type="NCBI Taxonomy" id="27404"/>
    <lineage>
        <taxon>Eukaryota</taxon>
        <taxon>Metazoa</taxon>
        <taxon>Ecdysozoa</taxon>
        <taxon>Arthropoda</taxon>
        <taxon>Crustacea</taxon>
        <taxon>Branchiopoda</taxon>
        <taxon>Diplostraca</taxon>
        <taxon>Cladocera</taxon>
        <taxon>Anomopoda</taxon>
        <taxon>Daphniidae</taxon>
        <taxon>Daphnia</taxon>
    </lineage>
</organism>
<proteinExistence type="predicted"/>
<sequence>MDEDGPRFIQEPPALLEFTNQTGATVWCAATGHPQPTVVWISASELATTTTAGTTLLMEMAGLRRMTGGTSQNISLVFPPFAASSYRPDVHSTAYRCRATSPSGTILSREMRLRAVQSYEIQASGGSAMKGGVAVLRCSIPPAIKNDIIVTSWIQEFTGLTIYPSLQGGN</sequence>
<dbReference type="InterPro" id="IPR036179">
    <property type="entry name" value="Ig-like_dom_sf"/>
</dbReference>
<dbReference type="Proteomes" id="UP000789390">
    <property type="component" value="Unassembled WGS sequence"/>
</dbReference>
<dbReference type="PROSITE" id="PS50835">
    <property type="entry name" value="IG_LIKE"/>
    <property type="match status" value="1"/>
</dbReference>
<dbReference type="AlphaFoldDB" id="A0A8J2VZC2"/>
<protein>
    <recommendedName>
        <fullName evidence="1">Ig-like domain-containing protein</fullName>
    </recommendedName>
</protein>
<dbReference type="InterPro" id="IPR013783">
    <property type="entry name" value="Ig-like_fold"/>
</dbReference>
<gene>
    <name evidence="2" type="ORF">DGAL_LOCUS1669</name>
</gene>
<evidence type="ECO:0000313" key="2">
    <source>
        <dbReference type="EMBL" id="CAH0099529.1"/>
    </source>
</evidence>
<dbReference type="OrthoDB" id="6374020at2759"/>
<accession>A0A8J2VZC2</accession>
<evidence type="ECO:0000259" key="1">
    <source>
        <dbReference type="PROSITE" id="PS50835"/>
    </source>
</evidence>
<name>A0A8J2VZC2_9CRUS</name>
<dbReference type="SUPFAM" id="SSF48726">
    <property type="entry name" value="Immunoglobulin"/>
    <property type="match status" value="1"/>
</dbReference>
<dbReference type="Gene3D" id="2.60.40.10">
    <property type="entry name" value="Immunoglobulins"/>
    <property type="match status" value="2"/>
</dbReference>
<feature type="domain" description="Ig-like" evidence="1">
    <location>
        <begin position="6"/>
        <end position="114"/>
    </location>
</feature>
<dbReference type="InterPro" id="IPR007110">
    <property type="entry name" value="Ig-like_dom"/>
</dbReference>
<keyword evidence="3" id="KW-1185">Reference proteome</keyword>
<reference evidence="2" key="1">
    <citation type="submission" date="2021-11" db="EMBL/GenBank/DDBJ databases">
        <authorList>
            <person name="Schell T."/>
        </authorList>
    </citation>
    <scope>NUCLEOTIDE SEQUENCE</scope>
    <source>
        <strain evidence="2">M5</strain>
    </source>
</reference>
<dbReference type="EMBL" id="CAKKLH010000021">
    <property type="protein sequence ID" value="CAH0099529.1"/>
    <property type="molecule type" value="Genomic_DNA"/>
</dbReference>